<keyword evidence="1" id="KW-1133">Transmembrane helix</keyword>
<comment type="caution">
    <text evidence="3">The sequence shown here is derived from an EMBL/GenBank/DDBJ whole genome shotgun (WGS) entry which is preliminary data.</text>
</comment>
<dbReference type="GO" id="GO:0006508">
    <property type="term" value="P:proteolysis"/>
    <property type="evidence" value="ECO:0007669"/>
    <property type="project" value="UniProtKB-KW"/>
</dbReference>
<dbReference type="OrthoDB" id="5966323at2"/>
<dbReference type="AlphaFoldDB" id="A0A5C4RTT5"/>
<feature type="domain" description="CAAX prenyl protease 2/Lysostaphin resistance protein A-like" evidence="2">
    <location>
        <begin position="221"/>
        <end position="307"/>
    </location>
</feature>
<dbReference type="PANTHER" id="PTHR43592">
    <property type="entry name" value="CAAX AMINO TERMINAL PROTEASE"/>
    <property type="match status" value="1"/>
</dbReference>
<evidence type="ECO:0000256" key="1">
    <source>
        <dbReference type="SAM" id="Phobius"/>
    </source>
</evidence>
<reference evidence="3 4" key="1">
    <citation type="submission" date="2019-03" db="EMBL/GenBank/DDBJ databases">
        <title>Arenimonas daejeonensis sp. nov., isolated from compost.</title>
        <authorList>
            <person name="Jeon C.O."/>
        </authorList>
    </citation>
    <scope>NUCLEOTIDE SEQUENCE [LARGE SCALE GENOMIC DNA]</scope>
    <source>
        <strain evidence="3 4">R29</strain>
    </source>
</reference>
<dbReference type="GO" id="GO:0004175">
    <property type="term" value="F:endopeptidase activity"/>
    <property type="evidence" value="ECO:0007669"/>
    <property type="project" value="UniProtKB-ARBA"/>
</dbReference>
<dbReference type="RefSeq" id="WP_139445116.1">
    <property type="nucleotide sequence ID" value="NZ_SMDR01000001.1"/>
</dbReference>
<keyword evidence="3" id="KW-0378">Hydrolase</keyword>
<keyword evidence="1" id="KW-0812">Transmembrane</keyword>
<dbReference type="GO" id="GO:0008237">
    <property type="term" value="F:metallopeptidase activity"/>
    <property type="evidence" value="ECO:0007669"/>
    <property type="project" value="UniProtKB-KW"/>
</dbReference>
<accession>A0A5C4RTT5</accession>
<dbReference type="Pfam" id="PF02517">
    <property type="entry name" value="Rce1-like"/>
    <property type="match status" value="1"/>
</dbReference>
<dbReference type="InterPro" id="IPR003675">
    <property type="entry name" value="Rce1/LyrA-like_dom"/>
</dbReference>
<dbReference type="Proteomes" id="UP000305760">
    <property type="component" value="Unassembled WGS sequence"/>
</dbReference>
<keyword evidence="4" id="KW-1185">Reference proteome</keyword>
<proteinExistence type="predicted"/>
<feature type="transmembrane region" description="Helical" evidence="1">
    <location>
        <begin position="12"/>
        <end position="32"/>
    </location>
</feature>
<dbReference type="EMBL" id="SMDR01000001">
    <property type="protein sequence ID" value="TNJ34590.1"/>
    <property type="molecule type" value="Genomic_DNA"/>
</dbReference>
<keyword evidence="3" id="KW-0645">Protease</keyword>
<dbReference type="PANTHER" id="PTHR43592:SF15">
    <property type="entry name" value="CAAX AMINO TERMINAL PROTEASE FAMILY PROTEIN"/>
    <property type="match status" value="1"/>
</dbReference>
<organism evidence="3 4">
    <name type="scientific">Arenimonas terrae</name>
    <dbReference type="NCBI Taxonomy" id="2546226"/>
    <lineage>
        <taxon>Bacteria</taxon>
        <taxon>Pseudomonadati</taxon>
        <taxon>Pseudomonadota</taxon>
        <taxon>Gammaproteobacteria</taxon>
        <taxon>Lysobacterales</taxon>
        <taxon>Lysobacteraceae</taxon>
        <taxon>Arenimonas</taxon>
    </lineage>
</organism>
<keyword evidence="3" id="KW-0482">Metalloprotease</keyword>
<gene>
    <name evidence="3" type="ORF">E1B00_02045</name>
</gene>
<name>A0A5C4RTT5_9GAMM</name>
<feature type="transmembrane region" description="Helical" evidence="1">
    <location>
        <begin position="144"/>
        <end position="162"/>
    </location>
</feature>
<evidence type="ECO:0000313" key="4">
    <source>
        <dbReference type="Proteomes" id="UP000305760"/>
    </source>
</evidence>
<feature type="transmembrane region" description="Helical" evidence="1">
    <location>
        <begin position="298"/>
        <end position="318"/>
    </location>
</feature>
<feature type="transmembrane region" description="Helical" evidence="1">
    <location>
        <begin position="182"/>
        <end position="201"/>
    </location>
</feature>
<keyword evidence="1" id="KW-0472">Membrane</keyword>
<dbReference type="PROSITE" id="PS51257">
    <property type="entry name" value="PROKAR_LIPOPROTEIN"/>
    <property type="match status" value="1"/>
</dbReference>
<evidence type="ECO:0000259" key="2">
    <source>
        <dbReference type="Pfam" id="PF02517"/>
    </source>
</evidence>
<dbReference type="GO" id="GO:0080120">
    <property type="term" value="P:CAAX-box protein maturation"/>
    <property type="evidence" value="ECO:0007669"/>
    <property type="project" value="UniProtKB-ARBA"/>
</dbReference>
<protein>
    <submittedName>
        <fullName evidence="3">CPBP family intramembrane metalloprotease</fullName>
    </submittedName>
</protein>
<evidence type="ECO:0000313" key="3">
    <source>
        <dbReference type="EMBL" id="TNJ34590.1"/>
    </source>
</evidence>
<feature type="transmembrane region" description="Helical" evidence="1">
    <location>
        <begin position="213"/>
        <end position="232"/>
    </location>
</feature>
<sequence length="319" mass="33745">MTLRRKLQLLAMSLLLPAVLLACTHVFVAALMRVGDSDRAIVWAQGEPSAIAAVRRQVESNQDFRNGRVEIPALPRYRPADCAPEAVELSFGGLGAHDAQAARDALESHAEQGGLQICATDIFLLNDTRTDDAAGRARFVAMHLLLYLVVPGGVALCVFWMFREQFALPAPFPAGSAARGLAWGLAALPALVAMAAAINLAFGLPWPGDRPGLAPGTDAATVGMVLALVALSPLFEETACRGWLIPLAERAIGPWAAAALSSFVFAASHLPASEREWGLGLMLGAVCSLLYLRTRSLWAPITANAGFSLLMLAASTALR</sequence>